<dbReference type="Proteomes" id="UP000175691">
    <property type="component" value="Unassembled WGS sequence"/>
</dbReference>
<feature type="transmembrane region" description="Helical" evidence="1">
    <location>
        <begin position="266"/>
        <end position="284"/>
    </location>
</feature>
<dbReference type="InterPro" id="IPR032255">
    <property type="entry name" value="HBM"/>
</dbReference>
<dbReference type="STRING" id="1656094.BFC18_11705"/>
<feature type="domain" description="HBM" evidence="2">
    <location>
        <begin position="28"/>
        <end position="277"/>
    </location>
</feature>
<evidence type="ECO:0000256" key="1">
    <source>
        <dbReference type="SAM" id="Phobius"/>
    </source>
</evidence>
<protein>
    <submittedName>
        <fullName evidence="3">Chemotaxis protein</fullName>
    </submittedName>
</protein>
<sequence length="357" mass="41365">MRFDSIKSRLMLMTLICVVGMTLLVLNQHVFTKHLFKLHEQHNLLLHLEQELLQLRRHEKDFLLRHQMDYYHRFTARSERFAQDLVRLSPLLEDYALPVEQTGVLAQSMDDYQRLFQKVVTLQSQIGLTRQSGLQGKLTEIETSMERDAFFDYGKPAYQQKVILQLATRNYLLTHEGFYRQTVAQALEQLRQSAAISNNKAAGVLIDHYASNFNQLSEAIFSMGLSHNEGLRGEFRHQAHDVEDKLNSIEVALQPLIEAQQQQVRVYSLSIAAATSLALILLLVKSFATFHRAFANFVMFFYRCKRQYQKIDTRQLGFAEFKSLAELANEMVESRRDIEKKLAKAEAKLEEHNTPAN</sequence>
<dbReference type="AlphaFoldDB" id="A0A1E7ZBE9"/>
<dbReference type="RefSeq" id="WP_070125496.1">
    <property type="nucleotide sequence ID" value="NZ_MDHN01000024.1"/>
</dbReference>
<accession>A0A1E7ZBE9</accession>
<comment type="caution">
    <text evidence="3">The sequence shown here is derived from an EMBL/GenBank/DDBJ whole genome shotgun (WGS) entry which is preliminary data.</text>
</comment>
<organism evidence="3 4">
    <name type="scientific">Alteromonas confluentis</name>
    <dbReference type="NCBI Taxonomy" id="1656094"/>
    <lineage>
        <taxon>Bacteria</taxon>
        <taxon>Pseudomonadati</taxon>
        <taxon>Pseudomonadota</taxon>
        <taxon>Gammaproteobacteria</taxon>
        <taxon>Alteromonadales</taxon>
        <taxon>Alteromonadaceae</taxon>
        <taxon>Alteromonas/Salinimonas group</taxon>
        <taxon>Alteromonas</taxon>
    </lineage>
</organism>
<dbReference type="EMBL" id="MDHN01000024">
    <property type="protein sequence ID" value="OFC70792.1"/>
    <property type="molecule type" value="Genomic_DNA"/>
</dbReference>
<name>A0A1E7ZBE9_9ALTE</name>
<evidence type="ECO:0000313" key="3">
    <source>
        <dbReference type="EMBL" id="OFC70792.1"/>
    </source>
</evidence>
<dbReference type="OrthoDB" id="8724845at2"/>
<proteinExistence type="predicted"/>
<gene>
    <name evidence="3" type="ORF">BFC18_11705</name>
</gene>
<reference evidence="3 4" key="1">
    <citation type="submission" date="2016-08" db="EMBL/GenBank/DDBJ databases">
        <authorList>
            <person name="Seilhamer J.J."/>
        </authorList>
    </citation>
    <scope>NUCLEOTIDE SEQUENCE [LARGE SCALE GENOMIC DNA]</scope>
    <source>
        <strain evidence="3 4">KCTC 42603</strain>
    </source>
</reference>
<keyword evidence="1" id="KW-0812">Transmembrane</keyword>
<evidence type="ECO:0000313" key="4">
    <source>
        <dbReference type="Proteomes" id="UP000175691"/>
    </source>
</evidence>
<evidence type="ECO:0000259" key="2">
    <source>
        <dbReference type="SMART" id="SM01358"/>
    </source>
</evidence>
<dbReference type="SMART" id="SM01358">
    <property type="entry name" value="HBM"/>
    <property type="match status" value="1"/>
</dbReference>
<keyword evidence="4" id="KW-1185">Reference proteome</keyword>
<keyword evidence="1" id="KW-0472">Membrane</keyword>
<keyword evidence="1" id="KW-1133">Transmembrane helix</keyword>